<dbReference type="HOGENOM" id="CLU_2382067_0_0_11"/>
<gene>
    <name evidence="2" type="ordered locus">Gbro_2944</name>
</gene>
<keyword evidence="1" id="KW-0812">Transmembrane</keyword>
<proteinExistence type="predicted"/>
<keyword evidence="3" id="KW-1185">Reference proteome</keyword>
<reference evidence="3" key="1">
    <citation type="submission" date="2009-10" db="EMBL/GenBank/DDBJ databases">
        <title>The complete chromosome of Gordonia bronchialis DSM 43247.</title>
        <authorList>
            <consortium name="US DOE Joint Genome Institute (JGI-PGF)"/>
            <person name="Lucas S."/>
            <person name="Copeland A."/>
            <person name="Lapidus A."/>
            <person name="Glavina del Rio T."/>
            <person name="Dalin E."/>
            <person name="Tice H."/>
            <person name="Bruce D."/>
            <person name="Goodwin L."/>
            <person name="Pitluck S."/>
            <person name="Kyrpides N."/>
            <person name="Mavromatis K."/>
            <person name="Ivanova N."/>
            <person name="Ovchinnikova G."/>
            <person name="Saunders E."/>
            <person name="Brettin T."/>
            <person name="Detter J.C."/>
            <person name="Han C."/>
            <person name="Larimer F."/>
            <person name="Land M."/>
            <person name="Hauser L."/>
            <person name="Markowitz V."/>
            <person name="Cheng J.-F."/>
            <person name="Hugenholtz P."/>
            <person name="Woyke T."/>
            <person name="Wu D."/>
            <person name="Jando M."/>
            <person name="Schneider S."/>
            <person name="Goeker M."/>
            <person name="Klenk H.-P."/>
            <person name="Eisen J.A."/>
        </authorList>
    </citation>
    <scope>NUCLEOTIDE SEQUENCE [LARGE SCALE GENOMIC DNA]</scope>
    <source>
        <strain evidence="3">ATCC 25592 / DSM 43247 / BCRC 13721 / JCM 3198 / KCTC 3076 / NBRC 16047 / NCTC 10667</strain>
    </source>
</reference>
<keyword evidence="1" id="KW-0472">Membrane</keyword>
<feature type="transmembrane region" description="Helical" evidence="1">
    <location>
        <begin position="50"/>
        <end position="66"/>
    </location>
</feature>
<feature type="transmembrane region" description="Helical" evidence="1">
    <location>
        <begin position="72"/>
        <end position="92"/>
    </location>
</feature>
<reference evidence="2 3" key="2">
    <citation type="journal article" date="2010" name="Stand. Genomic Sci.">
        <title>Complete genome sequence of Gordonia bronchialis type strain (3410).</title>
        <authorList>
            <person name="Ivanova N."/>
            <person name="Sikorski J."/>
            <person name="Jando M."/>
            <person name="Lapidus A."/>
            <person name="Nolan M."/>
            <person name="Lucas S."/>
            <person name="Del Rio T.G."/>
            <person name="Tice H."/>
            <person name="Copeland A."/>
            <person name="Cheng J.F."/>
            <person name="Chen F."/>
            <person name="Bruce D."/>
            <person name="Goodwin L."/>
            <person name="Pitluck S."/>
            <person name="Mavromatis K."/>
            <person name="Ovchinnikova G."/>
            <person name="Pati A."/>
            <person name="Chen A."/>
            <person name="Palaniappan K."/>
            <person name="Land M."/>
            <person name="Hauser L."/>
            <person name="Chang Y.J."/>
            <person name="Jeffries C.D."/>
            <person name="Chain P."/>
            <person name="Saunders E."/>
            <person name="Han C."/>
            <person name="Detter J.C."/>
            <person name="Brettin T."/>
            <person name="Rohde M."/>
            <person name="Goker M."/>
            <person name="Bristow J."/>
            <person name="Eisen J.A."/>
            <person name="Markowitz V."/>
            <person name="Hugenholtz P."/>
            <person name="Klenk H.P."/>
            <person name="Kyrpides N.C."/>
        </authorList>
    </citation>
    <scope>NUCLEOTIDE SEQUENCE [LARGE SCALE GENOMIC DNA]</scope>
    <source>
        <strain evidence="3">ATCC 25592 / DSM 43247 / BCRC 13721 / JCM 3198 / KCTC 3076 / NBRC 16047 / NCTC 10667</strain>
    </source>
</reference>
<evidence type="ECO:0000313" key="3">
    <source>
        <dbReference type="Proteomes" id="UP000001219"/>
    </source>
</evidence>
<accession>D0L9Y7</accession>
<protein>
    <submittedName>
        <fullName evidence="2">Uncharacterized protein</fullName>
    </submittedName>
</protein>
<dbReference type="AlphaFoldDB" id="D0L9Y7"/>
<dbReference type="RefSeq" id="WP_012834668.1">
    <property type="nucleotide sequence ID" value="NC_013441.1"/>
</dbReference>
<sequence>MTSHDGTAASRTNSGQREHAAQTVVALALLTTIYLAPYHVHILSVTAQRWSIVAISVVLACVVVNFHRPAAYRWAAVIAAAACAAAVALIPIGG</sequence>
<dbReference type="STRING" id="526226.Gbro_2944"/>
<dbReference type="EMBL" id="CP001802">
    <property type="protein sequence ID" value="ACY22152.1"/>
    <property type="molecule type" value="Genomic_DNA"/>
</dbReference>
<evidence type="ECO:0000313" key="2">
    <source>
        <dbReference type="EMBL" id="ACY22152.1"/>
    </source>
</evidence>
<name>D0L9Y7_GORB4</name>
<feature type="transmembrane region" description="Helical" evidence="1">
    <location>
        <begin position="20"/>
        <end position="38"/>
    </location>
</feature>
<dbReference type="Proteomes" id="UP000001219">
    <property type="component" value="Chromosome"/>
</dbReference>
<evidence type="ECO:0000256" key="1">
    <source>
        <dbReference type="SAM" id="Phobius"/>
    </source>
</evidence>
<organism evidence="2 3">
    <name type="scientific">Gordonia bronchialis (strain ATCC 25592 / DSM 43247 / BCRC 13721 / JCM 3198 / KCTC 3076 / NBRC 16047 / NCTC 10667)</name>
    <name type="common">Rhodococcus bronchialis</name>
    <dbReference type="NCBI Taxonomy" id="526226"/>
    <lineage>
        <taxon>Bacteria</taxon>
        <taxon>Bacillati</taxon>
        <taxon>Actinomycetota</taxon>
        <taxon>Actinomycetes</taxon>
        <taxon>Mycobacteriales</taxon>
        <taxon>Gordoniaceae</taxon>
        <taxon>Gordonia</taxon>
    </lineage>
</organism>
<dbReference type="KEGG" id="gbr:Gbro_2944"/>
<keyword evidence="1" id="KW-1133">Transmembrane helix</keyword>